<dbReference type="Proteomes" id="UP000027936">
    <property type="component" value="Unassembled WGS sequence"/>
</dbReference>
<proteinExistence type="predicted"/>
<dbReference type="InterPro" id="IPR058930">
    <property type="entry name" value="YwzD"/>
</dbReference>
<dbReference type="PATRIC" id="fig|1348973.3.peg.1672"/>
<evidence type="ECO:0000313" key="2">
    <source>
        <dbReference type="Proteomes" id="UP000027936"/>
    </source>
</evidence>
<dbReference type="OrthoDB" id="9935202at2"/>
<dbReference type="Pfam" id="PF26162">
    <property type="entry name" value="YwzD"/>
    <property type="match status" value="1"/>
</dbReference>
<dbReference type="GeneID" id="89466838"/>
<reference evidence="1 2" key="1">
    <citation type="submission" date="2014-04" db="EMBL/GenBank/DDBJ databases">
        <title>Draft genome sequence of Bacillus azotoformans MEV2011, a (co-) denitrifying strain unable to grow in the presence of oxygen.</title>
        <authorList>
            <person name="Nielsen M."/>
            <person name="Schreiber L."/>
            <person name="Finster K."/>
            <person name="Schramm A."/>
        </authorList>
    </citation>
    <scope>NUCLEOTIDE SEQUENCE [LARGE SCALE GENOMIC DNA]</scope>
    <source>
        <strain evidence="1 2">MEV2011</strain>
    </source>
</reference>
<gene>
    <name evidence="1" type="ORF">M670_01712</name>
</gene>
<name>A0A072NN46_SCHAZ</name>
<protein>
    <submittedName>
        <fullName evidence="1">Uncharacterized protein</fullName>
    </submittedName>
</protein>
<organism evidence="1 2">
    <name type="scientific">Schinkia azotoformans MEV2011</name>
    <dbReference type="NCBI Taxonomy" id="1348973"/>
    <lineage>
        <taxon>Bacteria</taxon>
        <taxon>Bacillati</taxon>
        <taxon>Bacillota</taxon>
        <taxon>Bacilli</taxon>
        <taxon>Bacillales</taxon>
        <taxon>Bacillaceae</taxon>
        <taxon>Calidifontibacillus/Schinkia group</taxon>
        <taxon>Schinkia</taxon>
    </lineage>
</organism>
<dbReference type="EMBL" id="JJRY01000005">
    <property type="protein sequence ID" value="KEF38896.1"/>
    <property type="molecule type" value="Genomic_DNA"/>
</dbReference>
<dbReference type="RefSeq" id="WP_157382053.1">
    <property type="nucleotide sequence ID" value="NZ_JJRY01000005.1"/>
</dbReference>
<sequence>MSKTIVKEPERKLNQVELLAILQSAYQKGEKSIINNPKEMVQDIILQMKSVGTK</sequence>
<dbReference type="AlphaFoldDB" id="A0A072NN46"/>
<comment type="caution">
    <text evidence="1">The sequence shown here is derived from an EMBL/GenBank/DDBJ whole genome shotgun (WGS) entry which is preliminary data.</text>
</comment>
<accession>A0A072NN46</accession>
<evidence type="ECO:0000313" key="1">
    <source>
        <dbReference type="EMBL" id="KEF38896.1"/>
    </source>
</evidence>